<reference evidence="2" key="1">
    <citation type="journal article" date="2011" name="PLoS Genet.">
        <title>Genomic analysis of the necrotrophic fungal pathogens Sclerotinia sclerotiorum and Botrytis cinerea.</title>
        <authorList>
            <person name="Amselem J."/>
            <person name="Cuomo C.A."/>
            <person name="van Kan J.A."/>
            <person name="Viaud M."/>
            <person name="Benito E.P."/>
            <person name="Couloux A."/>
            <person name="Coutinho P.M."/>
            <person name="de Vries R.P."/>
            <person name="Dyer P.S."/>
            <person name="Fillinger S."/>
            <person name="Fournier E."/>
            <person name="Gout L."/>
            <person name="Hahn M."/>
            <person name="Kohn L."/>
            <person name="Lapalu N."/>
            <person name="Plummer K.M."/>
            <person name="Pradier J.M."/>
            <person name="Quevillon E."/>
            <person name="Sharon A."/>
            <person name="Simon A."/>
            <person name="ten Have A."/>
            <person name="Tudzynski B."/>
            <person name="Tudzynski P."/>
            <person name="Wincker P."/>
            <person name="Andrew M."/>
            <person name="Anthouard V."/>
            <person name="Beever R.E."/>
            <person name="Beffa R."/>
            <person name="Benoit I."/>
            <person name="Bouzid O."/>
            <person name="Brault B."/>
            <person name="Chen Z."/>
            <person name="Choquer M."/>
            <person name="Collemare J."/>
            <person name="Cotton P."/>
            <person name="Danchin E.G."/>
            <person name="Da Silva C."/>
            <person name="Gautier A."/>
            <person name="Giraud C."/>
            <person name="Giraud T."/>
            <person name="Gonzalez C."/>
            <person name="Grossetete S."/>
            <person name="Guldener U."/>
            <person name="Henrissat B."/>
            <person name="Howlett B.J."/>
            <person name="Kodira C."/>
            <person name="Kretschmer M."/>
            <person name="Lappartient A."/>
            <person name="Leroch M."/>
            <person name="Levis C."/>
            <person name="Mauceli E."/>
            <person name="Neuveglise C."/>
            <person name="Oeser B."/>
            <person name="Pearson M."/>
            <person name="Poulain J."/>
            <person name="Poussereau N."/>
            <person name="Quesneville H."/>
            <person name="Rascle C."/>
            <person name="Schumacher J."/>
            <person name="Segurens B."/>
            <person name="Sexton A."/>
            <person name="Silva E."/>
            <person name="Sirven C."/>
            <person name="Soanes D.M."/>
            <person name="Talbot N.J."/>
            <person name="Templeton M."/>
            <person name="Yandava C."/>
            <person name="Yarden O."/>
            <person name="Zeng Q."/>
            <person name="Rollins J.A."/>
            <person name="Lebrun M.H."/>
            <person name="Dickman M."/>
        </authorList>
    </citation>
    <scope>NUCLEOTIDE SEQUENCE [LARGE SCALE GENOMIC DNA]</scope>
    <source>
        <strain evidence="2">T4</strain>
    </source>
</reference>
<name>G2Y169_BOTF4</name>
<dbReference type="AlphaFoldDB" id="G2Y169"/>
<evidence type="ECO:0000313" key="1">
    <source>
        <dbReference type="EMBL" id="CCD46409.1"/>
    </source>
</evidence>
<gene>
    <name evidence="1" type="ORF">BofuT4_uP040200.1</name>
</gene>
<proteinExistence type="predicted"/>
<dbReference type="InParanoid" id="G2Y169"/>
<dbReference type="EMBL" id="FQ790282">
    <property type="protein sequence ID" value="CCD46409.1"/>
    <property type="molecule type" value="Genomic_DNA"/>
</dbReference>
<dbReference type="Proteomes" id="UP000008177">
    <property type="component" value="Unplaced contigs"/>
</dbReference>
<accession>G2Y169</accession>
<organism evidence="1 2">
    <name type="scientific">Botryotinia fuckeliana (strain T4)</name>
    <name type="common">Noble rot fungus</name>
    <name type="synonym">Botrytis cinerea</name>
    <dbReference type="NCBI Taxonomy" id="999810"/>
    <lineage>
        <taxon>Eukaryota</taxon>
        <taxon>Fungi</taxon>
        <taxon>Dikarya</taxon>
        <taxon>Ascomycota</taxon>
        <taxon>Pezizomycotina</taxon>
        <taxon>Leotiomycetes</taxon>
        <taxon>Helotiales</taxon>
        <taxon>Sclerotiniaceae</taxon>
        <taxon>Botrytis</taxon>
    </lineage>
</organism>
<sequence length="50" mass="5576">MRNDMLGVMIGWTDGSRSCEVLQANLANHLGLDMLGAELFDKKLRWVVNG</sequence>
<protein>
    <submittedName>
        <fullName evidence="1">Uncharacterized protein</fullName>
    </submittedName>
</protein>
<evidence type="ECO:0000313" key="2">
    <source>
        <dbReference type="Proteomes" id="UP000008177"/>
    </source>
</evidence>
<dbReference type="HOGENOM" id="CLU_3124790_0_0_1"/>